<evidence type="ECO:0000256" key="1">
    <source>
        <dbReference type="ARBA" id="ARBA00023054"/>
    </source>
</evidence>
<evidence type="ECO:0000313" key="4">
    <source>
        <dbReference type="Proteomes" id="UP000314986"/>
    </source>
</evidence>
<dbReference type="PANTHER" id="PTHR16768">
    <property type="entry name" value="DOWN REGULATED IN RENAL CARCINOMA 1/TU3A"/>
    <property type="match status" value="1"/>
</dbReference>
<organism evidence="3 4">
    <name type="scientific">Callorhinchus milii</name>
    <name type="common">Ghost shark</name>
    <dbReference type="NCBI Taxonomy" id="7868"/>
    <lineage>
        <taxon>Eukaryota</taxon>
        <taxon>Metazoa</taxon>
        <taxon>Chordata</taxon>
        <taxon>Craniata</taxon>
        <taxon>Vertebrata</taxon>
        <taxon>Chondrichthyes</taxon>
        <taxon>Holocephali</taxon>
        <taxon>Chimaeriformes</taxon>
        <taxon>Callorhinchidae</taxon>
        <taxon>Callorhinchus</taxon>
    </lineage>
</organism>
<protein>
    <submittedName>
        <fullName evidence="3">Family with sequence similarity 107 member B</fullName>
    </submittedName>
</protein>
<dbReference type="Ensembl" id="ENSCMIT00000005972.1">
    <property type="protein sequence ID" value="ENSCMIP00000005778.1"/>
    <property type="gene ID" value="ENSCMIG00000003332.1"/>
</dbReference>
<evidence type="ECO:0000256" key="2">
    <source>
        <dbReference type="SAM" id="MobiDB-lite"/>
    </source>
</evidence>
<dbReference type="GeneTree" id="ENSGT00390000011228"/>
<dbReference type="InterPro" id="IPR009533">
    <property type="entry name" value="FAM107"/>
</dbReference>
<dbReference type="Proteomes" id="UP000314986">
    <property type="component" value="Unassembled WGS sequence"/>
</dbReference>
<evidence type="ECO:0000313" key="3">
    <source>
        <dbReference type="Ensembl" id="ENSCMIP00000005778.1"/>
    </source>
</evidence>
<feature type="region of interest" description="Disordered" evidence="2">
    <location>
        <begin position="54"/>
        <end position="99"/>
    </location>
</feature>
<reference evidence="4" key="3">
    <citation type="journal article" date="2014" name="Nature">
        <title>Elephant shark genome provides unique insights into gnathostome evolution.</title>
        <authorList>
            <consortium name="International Elephant Shark Genome Sequencing Consortium"/>
            <person name="Venkatesh B."/>
            <person name="Lee A.P."/>
            <person name="Ravi V."/>
            <person name="Maurya A.K."/>
            <person name="Lian M.M."/>
            <person name="Swann J.B."/>
            <person name="Ohta Y."/>
            <person name="Flajnik M.F."/>
            <person name="Sutoh Y."/>
            <person name="Kasahara M."/>
            <person name="Hoon S."/>
            <person name="Gangu V."/>
            <person name="Roy S.W."/>
            <person name="Irimia M."/>
            <person name="Korzh V."/>
            <person name="Kondrychyn I."/>
            <person name="Lim Z.W."/>
            <person name="Tay B.H."/>
            <person name="Tohari S."/>
            <person name="Kong K.W."/>
            <person name="Ho S."/>
            <person name="Lorente-Galdos B."/>
            <person name="Quilez J."/>
            <person name="Marques-Bonet T."/>
            <person name="Raney B.J."/>
            <person name="Ingham P.W."/>
            <person name="Tay A."/>
            <person name="Hillier L.W."/>
            <person name="Minx P."/>
            <person name="Boehm T."/>
            <person name="Wilson R.K."/>
            <person name="Brenner S."/>
            <person name="Warren W.C."/>
        </authorList>
    </citation>
    <scope>NUCLEOTIDE SEQUENCE [LARGE SCALE GENOMIC DNA]</scope>
</reference>
<dbReference type="InParanoid" id="A0A4W3GP56"/>
<reference evidence="4" key="1">
    <citation type="journal article" date="2006" name="Science">
        <title>Ancient noncoding elements conserved in the human genome.</title>
        <authorList>
            <person name="Venkatesh B."/>
            <person name="Kirkness E.F."/>
            <person name="Loh Y.H."/>
            <person name="Halpern A.L."/>
            <person name="Lee A.P."/>
            <person name="Johnson J."/>
            <person name="Dandona N."/>
            <person name="Viswanathan L.D."/>
            <person name="Tay A."/>
            <person name="Venter J.C."/>
            <person name="Strausberg R.L."/>
            <person name="Brenner S."/>
        </authorList>
    </citation>
    <scope>NUCLEOTIDE SEQUENCE [LARGE SCALE GENOMIC DNA]</scope>
</reference>
<name>A0A4W3GP56_CALMI</name>
<dbReference type="STRING" id="7868.ENSCMIP00000005778"/>
<accession>A0A4W3GP56</accession>
<dbReference type="AlphaFoldDB" id="A0A4W3GP56"/>
<proteinExistence type="predicted"/>
<reference evidence="3" key="4">
    <citation type="submission" date="2025-08" db="UniProtKB">
        <authorList>
            <consortium name="Ensembl"/>
        </authorList>
    </citation>
    <scope>IDENTIFICATION</scope>
</reference>
<keyword evidence="4" id="KW-1185">Reference proteome</keyword>
<dbReference type="PANTHER" id="PTHR16768:SF1">
    <property type="entry name" value="PROTEIN FAM107B"/>
    <property type="match status" value="1"/>
</dbReference>
<reference evidence="4" key="2">
    <citation type="journal article" date="2007" name="PLoS Biol.">
        <title>Survey sequencing and comparative analysis of the elephant shark (Callorhinchus milii) genome.</title>
        <authorList>
            <person name="Venkatesh B."/>
            <person name="Kirkness E.F."/>
            <person name="Loh Y.H."/>
            <person name="Halpern A.L."/>
            <person name="Lee A.P."/>
            <person name="Johnson J."/>
            <person name="Dandona N."/>
            <person name="Viswanathan L.D."/>
            <person name="Tay A."/>
            <person name="Venter J.C."/>
            <person name="Strausberg R.L."/>
            <person name="Brenner S."/>
        </authorList>
    </citation>
    <scope>NUCLEOTIDE SEQUENCE [LARGE SCALE GENOMIC DNA]</scope>
</reference>
<keyword evidence="1" id="KW-0175">Coiled coil</keyword>
<sequence length="154" mass="17905">LHSNSCEDIGGRVMAEPDYIEEEDSAELIRPRKLINPVKSSRNHQDLQRELLINQKRGIVPQSKPELQRVMEQRKRDQVVKQKKEEEGQKRSDLEQELMKRQQRLDQVSLVRCNVQVQVLSVTVTPDVKDPATLLEKQREFLRTVTGLHSPGYN</sequence>
<dbReference type="Pfam" id="PF06625">
    <property type="entry name" value="DUF1151"/>
    <property type="match status" value="1"/>
</dbReference>
<reference evidence="3" key="5">
    <citation type="submission" date="2025-09" db="UniProtKB">
        <authorList>
            <consortium name="Ensembl"/>
        </authorList>
    </citation>
    <scope>IDENTIFICATION</scope>
</reference>
<feature type="compositionally biased region" description="Basic and acidic residues" evidence="2">
    <location>
        <begin position="66"/>
        <end position="99"/>
    </location>
</feature>